<dbReference type="AlphaFoldDB" id="A0A3M8FB61"/>
<name>A0A3M8FB61_9ACTN</name>
<comment type="caution">
    <text evidence="1">The sequence shown here is derived from an EMBL/GenBank/DDBJ whole genome shotgun (WGS) entry which is preliminary data.</text>
</comment>
<accession>A0A3M8FB61</accession>
<sequence>MGQAPGNSPETREWIDRFQQEAEAGLREQFATEADRGALHALVLENHGDHVRAVASFSMEIRPGVIFMWSRRVVPDLSETWDPGFAAMLFGTHLTEWFHTEAKKEIPGPDGVVRN</sequence>
<dbReference type="Proteomes" id="UP000028058">
    <property type="component" value="Unassembled WGS sequence"/>
</dbReference>
<evidence type="ECO:0000313" key="2">
    <source>
        <dbReference type="Proteomes" id="UP000028058"/>
    </source>
</evidence>
<reference evidence="1 2" key="1">
    <citation type="journal article" date="2014" name="Genome Announc.">
        <title>Draft Genome Sequence of Streptomyces fradiae ATCC 19609, a Strain Highly Sensitive to Antibiotics.</title>
        <authorList>
            <person name="Bekker O.B."/>
            <person name="Klimina K.M."/>
            <person name="Vatlin A.A."/>
            <person name="Zakharevich N.V."/>
            <person name="Kasianov A.S."/>
            <person name="Danilenko V.N."/>
        </authorList>
    </citation>
    <scope>NUCLEOTIDE SEQUENCE [LARGE SCALE GENOMIC DNA]</scope>
    <source>
        <strain evidence="1 2">ATCC 19609</strain>
    </source>
</reference>
<protein>
    <submittedName>
        <fullName evidence="1">Uncharacterized protein</fullName>
    </submittedName>
</protein>
<dbReference type="EMBL" id="JNAD02000004">
    <property type="protein sequence ID" value="RKM96714.1"/>
    <property type="molecule type" value="Genomic_DNA"/>
</dbReference>
<keyword evidence="2" id="KW-1185">Reference proteome</keyword>
<gene>
    <name evidence="1" type="ORF">SFRA_011895</name>
</gene>
<evidence type="ECO:0000313" key="1">
    <source>
        <dbReference type="EMBL" id="RKM96714.1"/>
    </source>
</evidence>
<proteinExistence type="predicted"/>
<organism evidence="1 2">
    <name type="scientific">Streptomyces xinghaiensis</name>
    <dbReference type="NCBI Taxonomy" id="1038928"/>
    <lineage>
        <taxon>Bacteria</taxon>
        <taxon>Bacillati</taxon>
        <taxon>Actinomycetota</taxon>
        <taxon>Actinomycetes</taxon>
        <taxon>Kitasatosporales</taxon>
        <taxon>Streptomycetaceae</taxon>
        <taxon>Streptomyces</taxon>
    </lineage>
</organism>